<dbReference type="AlphaFoldDB" id="A0AAF3J571"/>
<reference evidence="2" key="1">
    <citation type="submission" date="2024-02" db="UniProtKB">
        <authorList>
            <consortium name="WormBaseParasite"/>
        </authorList>
    </citation>
    <scope>IDENTIFICATION</scope>
</reference>
<organism evidence="1 2">
    <name type="scientific">Mesorhabditis belari</name>
    <dbReference type="NCBI Taxonomy" id="2138241"/>
    <lineage>
        <taxon>Eukaryota</taxon>
        <taxon>Metazoa</taxon>
        <taxon>Ecdysozoa</taxon>
        <taxon>Nematoda</taxon>
        <taxon>Chromadorea</taxon>
        <taxon>Rhabditida</taxon>
        <taxon>Rhabditina</taxon>
        <taxon>Rhabditomorpha</taxon>
        <taxon>Rhabditoidea</taxon>
        <taxon>Rhabditidae</taxon>
        <taxon>Mesorhabditinae</taxon>
        <taxon>Mesorhabditis</taxon>
    </lineage>
</organism>
<protein>
    <submittedName>
        <fullName evidence="2">Uncharacterized protein</fullName>
    </submittedName>
</protein>
<dbReference type="Proteomes" id="UP000887575">
    <property type="component" value="Unassembled WGS sequence"/>
</dbReference>
<dbReference type="WBParaSite" id="MBELARI_LOCUS16921">
    <property type="protein sequence ID" value="MBELARI_LOCUS16921"/>
    <property type="gene ID" value="MBELARI_LOCUS16921"/>
</dbReference>
<name>A0AAF3J571_9BILA</name>
<keyword evidence="1" id="KW-1185">Reference proteome</keyword>
<evidence type="ECO:0000313" key="2">
    <source>
        <dbReference type="WBParaSite" id="MBELARI_LOCUS16921"/>
    </source>
</evidence>
<proteinExistence type="predicted"/>
<accession>A0AAF3J571</accession>
<evidence type="ECO:0000313" key="1">
    <source>
        <dbReference type="Proteomes" id="UP000887575"/>
    </source>
</evidence>
<sequence>MGTARYNGNSALPRAWELFRICGIIPNLRHSALQQAQCVTMGKARYNGHSALPRAWELFRNCGIIPNL</sequence>